<proteinExistence type="inferred from homology"/>
<feature type="domain" description="DNA2/NAM7 helicase-like C-terminal" evidence="8">
    <location>
        <begin position="745"/>
        <end position="939"/>
    </location>
</feature>
<feature type="domain" description="DNA2/NAM7 helicase helicase" evidence="7">
    <location>
        <begin position="311"/>
        <end position="452"/>
    </location>
</feature>
<evidence type="ECO:0000256" key="6">
    <source>
        <dbReference type="SAM" id="Coils"/>
    </source>
</evidence>
<evidence type="ECO:0000256" key="3">
    <source>
        <dbReference type="ARBA" id="ARBA00022801"/>
    </source>
</evidence>
<evidence type="ECO:0000256" key="1">
    <source>
        <dbReference type="ARBA" id="ARBA00007913"/>
    </source>
</evidence>
<dbReference type="RefSeq" id="WP_306838530.1">
    <property type="nucleotide sequence ID" value="NZ_JAUSRA010000001.1"/>
</dbReference>
<evidence type="ECO:0000313" key="10">
    <source>
        <dbReference type="Proteomes" id="UP001240984"/>
    </source>
</evidence>
<evidence type="ECO:0000256" key="2">
    <source>
        <dbReference type="ARBA" id="ARBA00022741"/>
    </source>
</evidence>
<dbReference type="InterPro" id="IPR047187">
    <property type="entry name" value="SF1_C_Upf1"/>
</dbReference>
<evidence type="ECO:0000256" key="4">
    <source>
        <dbReference type="ARBA" id="ARBA00022806"/>
    </source>
</evidence>
<dbReference type="InterPro" id="IPR041679">
    <property type="entry name" value="DNA2/NAM7-like_C"/>
</dbReference>
<protein>
    <submittedName>
        <fullName evidence="9">DNA polymerase III delta prime subunit</fullName>
    </submittedName>
</protein>
<dbReference type="InterPro" id="IPR050534">
    <property type="entry name" value="Coronavir_polyprotein_1ab"/>
</dbReference>
<dbReference type="Gene3D" id="3.40.50.300">
    <property type="entry name" value="P-loop containing nucleotide triphosphate hydrolases"/>
    <property type="match status" value="3"/>
</dbReference>
<keyword evidence="3" id="KW-0378">Hydrolase</keyword>
<feature type="coiled-coil region" evidence="6">
    <location>
        <begin position="473"/>
        <end position="507"/>
    </location>
</feature>
<dbReference type="Proteomes" id="UP001240984">
    <property type="component" value="Unassembled WGS sequence"/>
</dbReference>
<accession>A0ABT9N7T5</accession>
<keyword evidence="5" id="KW-0067">ATP-binding</keyword>
<feature type="domain" description="DNA2/NAM7 helicase helicase" evidence="7">
    <location>
        <begin position="582"/>
        <end position="717"/>
    </location>
</feature>
<keyword evidence="6" id="KW-0175">Coiled coil</keyword>
<keyword evidence="10" id="KW-1185">Reference proteome</keyword>
<dbReference type="PANTHER" id="PTHR43788">
    <property type="entry name" value="DNA2/NAM7 HELICASE FAMILY MEMBER"/>
    <property type="match status" value="1"/>
</dbReference>
<dbReference type="Pfam" id="PF13086">
    <property type="entry name" value="AAA_11"/>
    <property type="match status" value="2"/>
</dbReference>
<comment type="caution">
    <text evidence="9">The sequence shown here is derived from an EMBL/GenBank/DDBJ whole genome shotgun (WGS) entry which is preliminary data.</text>
</comment>
<comment type="similarity">
    <text evidence="1">Belongs to the DNA2/NAM7 helicase family.</text>
</comment>
<dbReference type="InterPro" id="IPR041677">
    <property type="entry name" value="DNA2/NAM7_AAA_11"/>
</dbReference>
<gene>
    <name evidence="9" type="ORF">J2S43_008105</name>
</gene>
<dbReference type="PANTHER" id="PTHR43788:SF8">
    <property type="entry name" value="DNA-BINDING PROTEIN SMUBP-2"/>
    <property type="match status" value="1"/>
</dbReference>
<evidence type="ECO:0000313" key="9">
    <source>
        <dbReference type="EMBL" id="MDP9799593.1"/>
    </source>
</evidence>
<dbReference type="SUPFAM" id="SSF52540">
    <property type="entry name" value="P-loop containing nucleoside triphosphate hydrolases"/>
    <property type="match status" value="1"/>
</dbReference>
<evidence type="ECO:0000256" key="5">
    <source>
        <dbReference type="ARBA" id="ARBA00022840"/>
    </source>
</evidence>
<organism evidence="9 10">
    <name type="scientific">Catenuloplanes nepalensis</name>
    <dbReference type="NCBI Taxonomy" id="587533"/>
    <lineage>
        <taxon>Bacteria</taxon>
        <taxon>Bacillati</taxon>
        <taxon>Actinomycetota</taxon>
        <taxon>Actinomycetes</taxon>
        <taxon>Micromonosporales</taxon>
        <taxon>Micromonosporaceae</taxon>
        <taxon>Catenuloplanes</taxon>
    </lineage>
</organism>
<keyword evidence="4" id="KW-0347">Helicase</keyword>
<dbReference type="CDD" id="cd18808">
    <property type="entry name" value="SF1_C_Upf1"/>
    <property type="match status" value="1"/>
</dbReference>
<evidence type="ECO:0000259" key="7">
    <source>
        <dbReference type="Pfam" id="PF13086"/>
    </source>
</evidence>
<evidence type="ECO:0000259" key="8">
    <source>
        <dbReference type="Pfam" id="PF13087"/>
    </source>
</evidence>
<dbReference type="Pfam" id="PF13087">
    <property type="entry name" value="AAA_12"/>
    <property type="match status" value="1"/>
</dbReference>
<reference evidence="9 10" key="1">
    <citation type="submission" date="2023-07" db="EMBL/GenBank/DDBJ databases">
        <title>Sequencing the genomes of 1000 actinobacteria strains.</title>
        <authorList>
            <person name="Klenk H.-P."/>
        </authorList>
    </citation>
    <scope>NUCLEOTIDE SEQUENCE [LARGE SCALE GENOMIC DNA]</scope>
    <source>
        <strain evidence="9 10">DSM 44710</strain>
    </source>
</reference>
<sequence>MTVGLPGPVVLVPSLELPAKVMQQRQQGRQVPAEADLISEINRLNADGGVPATMDHGLRLYVRRHVAGLRPSRHGDAWMMHFVAPMRLSDHERLARGALRLQASGGWFYEPVLTRVPPGMRAFAKEIEYAWRAMSPAEATAPAPHRPASHDAFCDAVEEVVEAGREIRIAAHADAPPIPYYAVESVAEARHDTSAVYVFRLSRVVRLTPGTTVEVTGLPDLRGRVRDLDGDRLRVSFSESIHRPRLPDQGELTATVNLRIPQIQHAAISALRAGRAANPALLPLLADPEQTVAAAAAPGPGATAIDPPASLDPGQREAFRRAVGSPELLLILGPPGTGKSRTIGEIARALVSRGERVLVASQTHVAVDNVLEQLSGGLRAVRVGDEQRVAQSVRHLVVPNLAESVRLSVLDRTAPDMAALQPWVLDEDRPAVLLARLAADVDAARRAEAGHRAAADRHESAIAAVETAFQEPRHAAARALQEARSRLERAEARAAGLAATLAHADARRTGVLGFYHRWRVRRIRDRIAASAHEVPDATRFHAAARTDADVVDGELARLLKEDPAVLDAKRAAIAAAHRQKETVAAARQAAEALRPLLAPYGTLPSTGTEPAGLGAFYHGAAQLDTSLRRRARLLAQWRDRLGEPSTEFNHELVRYADVVGSTCIGVGVERNLIADQTFDVAIIDEAAQIPLASTLVPLVRARRAILVGDHHQLPPVVDDDVRQWLRRRPAAPGGTDPAVLRDLLTTSAFERLHRAGGSALTAALTWQRRMPVAVAEFVSARFYGGALVTKVARTPPDPLLDSCLAVIDTSDLPAADRAERGRKESETWQATGYDNPAEARLIIDLVARYAATRLSWSVIVPYRAQTQYLRARLSELVGNEVLVNDNVGTVDAFQGGERDVVVFGFTRSNRDGRVGFLSELRRLNVAITRARHQLILIGDFDTLRSARDPGFADLARALHAHALAHGVIHPSVAFRAHLREHA</sequence>
<name>A0ABT9N7T5_9ACTN</name>
<keyword evidence="2" id="KW-0547">Nucleotide-binding</keyword>
<dbReference type="EMBL" id="JAUSRA010000001">
    <property type="protein sequence ID" value="MDP9799593.1"/>
    <property type="molecule type" value="Genomic_DNA"/>
</dbReference>
<dbReference type="InterPro" id="IPR027417">
    <property type="entry name" value="P-loop_NTPase"/>
</dbReference>